<dbReference type="KEGG" id="pagb:AWM79_12280"/>
<sequence>MTDVLKFVHAYRMLGRPDLVSGNSFTFKTSVFSTGTNEAIEALAASKTGRFDELLIDGDDRKLSSVDFSKSWSKIELSFALETSGAVPVFKNFEQLMTRSKSYVREPLPSHIYLLEEDILSSEEPVDQRVNTLRSICQLIVYLADLAHFHDDKESSDEYKLVFVAEDAVKGERAITLYPYLDQNLLSCEVGTELVDSLQGSNLDKNPHLLKERSIFRASLIEYLAKYSGGKERFKVLITTWAKFLTLYENNIATYLSGFSFHKAKQEVAVAQLTIADQMSKVVSDISGKVLGVPISLVAVIAISKADNVLESSIIVVGIAITSALLAETLAAQKLQYERIRHSCKMMFSSHQQKLHQYPEDLRKCIQEAVKELGANEVKLSRSLKTLRCLSWVPAIMATLLHAYLYRENLYGIVRGGGYFALLSSC</sequence>
<proteinExistence type="predicted"/>
<protein>
    <submittedName>
        <fullName evidence="1">Uncharacterized protein</fullName>
    </submittedName>
</protein>
<name>A0A0X1T1W5_PSEAA</name>
<dbReference type="Proteomes" id="UP000063229">
    <property type="component" value="Chromosome"/>
</dbReference>
<reference evidence="1 2" key="1">
    <citation type="submission" date="2016-01" db="EMBL/GenBank/DDBJ databases">
        <authorList>
            <person name="McClelland M."/>
            <person name="Jain A."/>
            <person name="Saraogi P."/>
            <person name="Mendelson R."/>
            <person name="Westerman R."/>
            <person name="SanMiguel P."/>
            <person name="Csonka L."/>
        </authorList>
    </citation>
    <scope>NUCLEOTIDE SEQUENCE [LARGE SCALE GENOMIC DNA]</scope>
    <source>
        <strain evidence="1 2">NCPPB 2472</strain>
    </source>
</reference>
<dbReference type="EMBL" id="CP014135">
    <property type="protein sequence ID" value="AMB86034.1"/>
    <property type="molecule type" value="Genomic_DNA"/>
</dbReference>
<accession>A0A0X1T1W5</accession>
<keyword evidence="2" id="KW-1185">Reference proteome</keyword>
<gene>
    <name evidence="1" type="ORF">AWM79_12280</name>
</gene>
<dbReference type="RefSeq" id="WP_060782951.1">
    <property type="nucleotide sequence ID" value="NZ_CP014135.1"/>
</dbReference>
<dbReference type="AlphaFoldDB" id="A0A0X1T1W5"/>
<evidence type="ECO:0000313" key="1">
    <source>
        <dbReference type="EMBL" id="AMB86034.1"/>
    </source>
</evidence>
<organism evidence="1 2">
    <name type="scientific">Pseudomonas agarici</name>
    <dbReference type="NCBI Taxonomy" id="46677"/>
    <lineage>
        <taxon>Bacteria</taxon>
        <taxon>Pseudomonadati</taxon>
        <taxon>Pseudomonadota</taxon>
        <taxon>Gammaproteobacteria</taxon>
        <taxon>Pseudomonadales</taxon>
        <taxon>Pseudomonadaceae</taxon>
        <taxon>Pseudomonas</taxon>
    </lineage>
</organism>
<evidence type="ECO:0000313" key="2">
    <source>
        <dbReference type="Proteomes" id="UP000063229"/>
    </source>
</evidence>